<comment type="caution">
    <text evidence="2">The sequence shown here is derived from an EMBL/GenBank/DDBJ whole genome shotgun (WGS) entry which is preliminary data.</text>
</comment>
<evidence type="ECO:0000313" key="3">
    <source>
        <dbReference type="Proteomes" id="UP000233750"/>
    </source>
</evidence>
<dbReference type="Proteomes" id="UP000233750">
    <property type="component" value="Unassembled WGS sequence"/>
</dbReference>
<feature type="compositionally biased region" description="Polar residues" evidence="1">
    <location>
        <begin position="1"/>
        <end position="12"/>
    </location>
</feature>
<protein>
    <submittedName>
        <fullName evidence="2">Excreted virulence factor EspC (Type VII ESX diderm)</fullName>
    </submittedName>
</protein>
<evidence type="ECO:0000313" key="2">
    <source>
        <dbReference type="EMBL" id="PKV92042.1"/>
    </source>
</evidence>
<proteinExistence type="predicted"/>
<name>A0A2N3WDT1_9PSEU</name>
<evidence type="ECO:0000256" key="1">
    <source>
        <dbReference type="SAM" id="MobiDB-lite"/>
    </source>
</evidence>
<dbReference type="AlphaFoldDB" id="A0A2N3WDT1"/>
<reference evidence="2 3" key="1">
    <citation type="submission" date="2017-12" db="EMBL/GenBank/DDBJ databases">
        <title>Sequencing the genomes of 1000 Actinobacteria strains.</title>
        <authorList>
            <person name="Klenk H.-P."/>
        </authorList>
    </citation>
    <scope>NUCLEOTIDE SEQUENCE [LARGE SCALE GENOMIC DNA]</scope>
    <source>
        <strain evidence="2 3">DSM 45165</strain>
    </source>
</reference>
<dbReference type="RefSeq" id="WP_101435973.1">
    <property type="nucleotide sequence ID" value="NZ_PJMY01000003.1"/>
</dbReference>
<gene>
    <name evidence="2" type="ORF">ATK30_2831</name>
</gene>
<dbReference type="EMBL" id="PJMY01000003">
    <property type="protein sequence ID" value="PKV92042.1"/>
    <property type="molecule type" value="Genomic_DNA"/>
</dbReference>
<organism evidence="2 3">
    <name type="scientific">Amycolatopsis echigonensis</name>
    <dbReference type="NCBI Taxonomy" id="2576905"/>
    <lineage>
        <taxon>Bacteria</taxon>
        <taxon>Bacillati</taxon>
        <taxon>Actinomycetota</taxon>
        <taxon>Actinomycetes</taxon>
        <taxon>Pseudonocardiales</taxon>
        <taxon>Pseudonocardiaceae</taxon>
        <taxon>Amycolatopsis</taxon>
    </lineage>
</organism>
<feature type="compositionally biased region" description="Basic and acidic residues" evidence="1">
    <location>
        <begin position="24"/>
        <end position="35"/>
    </location>
</feature>
<sequence>MGNGQSSSSSQPVDGRAGYVDPEEQARRDRQDKQFGEAMNSNGTRIYQQRAAEDAKVNAAAAGGGFKMDIAAMRKLQPKWQEIADKLDGMIQTASQLKVVPPPADDPASTLQKKAADGHADAYVASLQQQRDYAQGYADKLKDAISKYENQDHANTNSLRKQG</sequence>
<keyword evidence="3" id="KW-1185">Reference proteome</keyword>
<dbReference type="OrthoDB" id="3624755at2"/>
<accession>A0A2N3WDT1</accession>
<feature type="region of interest" description="Disordered" evidence="1">
    <location>
        <begin position="1"/>
        <end position="47"/>
    </location>
</feature>